<dbReference type="STRING" id="1334629.MFUL124B02_26105"/>
<evidence type="ECO:0000256" key="2">
    <source>
        <dbReference type="SAM" id="Phobius"/>
    </source>
</evidence>
<dbReference type="RefSeq" id="WP_074954793.1">
    <property type="nucleotide sequence ID" value="NZ_BJXR01000048.1"/>
</dbReference>
<reference evidence="6 7" key="1">
    <citation type="submission" date="2016-10" db="EMBL/GenBank/DDBJ databases">
        <authorList>
            <person name="Varghese N."/>
            <person name="Submissions S."/>
        </authorList>
    </citation>
    <scope>NUCLEOTIDE SEQUENCE [LARGE SCALE GENOMIC DNA]</scope>
    <source>
        <strain evidence="6 7">DSM 16525</strain>
    </source>
</reference>
<accession>A0A511TE67</accession>
<dbReference type="GO" id="GO:0055085">
    <property type="term" value="P:transmembrane transport"/>
    <property type="evidence" value="ECO:0007669"/>
    <property type="project" value="InterPro"/>
</dbReference>
<evidence type="ECO:0000313" key="5">
    <source>
        <dbReference type="EMBL" id="GEN11478.1"/>
    </source>
</evidence>
<dbReference type="Gene3D" id="3.30.1150.10">
    <property type="match status" value="1"/>
</dbReference>
<evidence type="ECO:0000313" key="8">
    <source>
        <dbReference type="Proteomes" id="UP000321514"/>
    </source>
</evidence>
<dbReference type="Pfam" id="PF03544">
    <property type="entry name" value="TonB_C"/>
    <property type="match status" value="1"/>
</dbReference>
<proteinExistence type="predicted"/>
<keyword evidence="2" id="KW-0472">Membrane</keyword>
<keyword evidence="7" id="KW-1185">Reference proteome</keyword>
<dbReference type="Pfam" id="PF05569">
    <property type="entry name" value="Peptidase_M56"/>
    <property type="match status" value="1"/>
</dbReference>
<dbReference type="Proteomes" id="UP000183760">
    <property type="component" value="Unassembled WGS sequence"/>
</dbReference>
<dbReference type="EMBL" id="FOIB01000005">
    <property type="protein sequence ID" value="SEU12983.1"/>
    <property type="molecule type" value="Genomic_DNA"/>
</dbReference>
<dbReference type="AlphaFoldDB" id="A0A511TE67"/>
<feature type="compositionally biased region" description="Pro residues" evidence="1">
    <location>
        <begin position="481"/>
        <end position="492"/>
    </location>
</feature>
<dbReference type="InterPro" id="IPR037682">
    <property type="entry name" value="TonB_C"/>
</dbReference>
<feature type="transmembrane region" description="Helical" evidence="2">
    <location>
        <begin position="14"/>
        <end position="32"/>
    </location>
</feature>
<evidence type="ECO:0000313" key="6">
    <source>
        <dbReference type="EMBL" id="SEU12983.1"/>
    </source>
</evidence>
<protein>
    <submittedName>
        <fullName evidence="6">TonB protein C-terminal</fullName>
    </submittedName>
</protein>
<feature type="region of interest" description="Disordered" evidence="1">
    <location>
        <begin position="480"/>
        <end position="499"/>
    </location>
</feature>
<evidence type="ECO:0000259" key="3">
    <source>
        <dbReference type="Pfam" id="PF03544"/>
    </source>
</evidence>
<organism evidence="5 8">
    <name type="scientific">Myxococcus fulvus</name>
    <dbReference type="NCBI Taxonomy" id="33"/>
    <lineage>
        <taxon>Bacteria</taxon>
        <taxon>Pseudomonadati</taxon>
        <taxon>Myxococcota</taxon>
        <taxon>Myxococcia</taxon>
        <taxon>Myxococcales</taxon>
        <taxon>Cystobacterineae</taxon>
        <taxon>Myxococcaceae</taxon>
        <taxon>Myxococcus</taxon>
    </lineage>
</organism>
<evidence type="ECO:0000313" key="7">
    <source>
        <dbReference type="Proteomes" id="UP000183760"/>
    </source>
</evidence>
<keyword evidence="2" id="KW-0812">Transmembrane</keyword>
<dbReference type="PANTHER" id="PTHR34978">
    <property type="entry name" value="POSSIBLE SENSOR-TRANSDUCER PROTEIN BLAR"/>
    <property type="match status" value="1"/>
</dbReference>
<dbReference type="Gene3D" id="3.30.2010.10">
    <property type="entry name" value="Metalloproteases ('zincins'), catalytic domain"/>
    <property type="match status" value="1"/>
</dbReference>
<gene>
    <name evidence="5" type="ORF">MFU01_65150</name>
    <name evidence="6" type="ORF">SAMN05443572_105160</name>
</gene>
<dbReference type="InterPro" id="IPR008756">
    <property type="entry name" value="Peptidase_M56"/>
</dbReference>
<dbReference type="CDD" id="cd07341">
    <property type="entry name" value="M56_BlaR1_MecR1_like"/>
    <property type="match status" value="1"/>
</dbReference>
<feature type="transmembrane region" description="Helical" evidence="2">
    <location>
        <begin position="41"/>
        <end position="64"/>
    </location>
</feature>
<dbReference type="EMBL" id="BJXR01000048">
    <property type="protein sequence ID" value="GEN11478.1"/>
    <property type="molecule type" value="Genomic_DNA"/>
</dbReference>
<dbReference type="PANTHER" id="PTHR34978:SF3">
    <property type="entry name" value="SLR0241 PROTEIN"/>
    <property type="match status" value="1"/>
</dbReference>
<dbReference type="SUPFAM" id="SSF74653">
    <property type="entry name" value="TolA/TonB C-terminal domain"/>
    <property type="match status" value="1"/>
</dbReference>
<feature type="domain" description="Peptidase M56" evidence="4">
    <location>
        <begin position="36"/>
        <end position="272"/>
    </location>
</feature>
<reference evidence="5 8" key="2">
    <citation type="submission" date="2019-07" db="EMBL/GenBank/DDBJ databases">
        <title>Whole genome shotgun sequence of Myxococcus fulvus NBRC 100333.</title>
        <authorList>
            <person name="Hosoyama A."/>
            <person name="Uohara A."/>
            <person name="Ohji S."/>
            <person name="Ichikawa N."/>
        </authorList>
    </citation>
    <scope>NUCLEOTIDE SEQUENCE [LARGE SCALE GENOMIC DNA]</scope>
    <source>
        <strain evidence="5 8">NBRC 100333</strain>
    </source>
</reference>
<sequence>MHVLDALEQALIDFVWQGGAVALVVAGLLAMMSRRSAKGRYVVACLGLATMAVLPLVTFLRALMDGPAAAASAGLAPQTLAPMAVAREVVVVDLAPTAEVTVTWLELLRPWLLPAWCVGVLLLSARTLVSWYAAQRLSRLHTREPDSVWREALERALAKLRMSRPVRLMASTRIDVPQVIGLWRPLILVPAGAITGLSPQQLEAVLSHELAHIQRHDYLVNLLQALVETFLFYHPAVWWLSHRIREEREHCADDQAVQSCGDAVLYARALAHIEQLRAPPSALLALGADGGSLLGRIRRLLSVPDTRAPRRSWRLVSGLGGAALAVALGSSQVPMTAMAVAPQALDVAPVAKHERAFTEVTPPVHRPLVAPAPRILPLDLTSKTPSRPTRVLHKVSTTPRKAREPSPRPLLIPDTQGIARTQLPRTPYPLDAEPAVPSEAVAVESHEAPVDEAPVDEAQVEHDSISMQVMAAALPALAPAVTPPTAPTPPRPQPEEDGVFSLGPGITPPRFVSGQRLAFQDITQNLRSRISAVPKGSIVTRCTITTEGNVTNCKSLQSLSGLEEGVIRTLTTWRYEPATLDGKPVPVHYVFDVWFTNEPGGGRDQQLASADKPGKRADGSSQSACILCASVSSSSVVTPPVAGF</sequence>
<feature type="domain" description="TonB C-terminal" evidence="3">
    <location>
        <begin position="536"/>
        <end position="595"/>
    </location>
</feature>
<feature type="region of interest" description="Disordered" evidence="1">
    <location>
        <begin position="379"/>
        <end position="413"/>
    </location>
</feature>
<dbReference type="OrthoDB" id="15218at2"/>
<feature type="transmembrane region" description="Helical" evidence="2">
    <location>
        <begin position="111"/>
        <end position="134"/>
    </location>
</feature>
<dbReference type="Proteomes" id="UP000321514">
    <property type="component" value="Unassembled WGS sequence"/>
</dbReference>
<evidence type="ECO:0000259" key="4">
    <source>
        <dbReference type="Pfam" id="PF05569"/>
    </source>
</evidence>
<keyword evidence="2" id="KW-1133">Transmembrane helix</keyword>
<dbReference type="InterPro" id="IPR052173">
    <property type="entry name" value="Beta-lactam_resp_regulator"/>
</dbReference>
<comment type="caution">
    <text evidence="5">The sequence shown here is derived from an EMBL/GenBank/DDBJ whole genome shotgun (WGS) entry which is preliminary data.</text>
</comment>
<name>A0A511TE67_MYXFU</name>
<feature type="transmembrane region" description="Helical" evidence="2">
    <location>
        <begin position="218"/>
        <end position="240"/>
    </location>
</feature>
<evidence type="ECO:0000256" key="1">
    <source>
        <dbReference type="SAM" id="MobiDB-lite"/>
    </source>
</evidence>